<dbReference type="PANTHER" id="PTHR30625">
    <property type="entry name" value="PROTEIN TOLQ"/>
    <property type="match status" value="1"/>
</dbReference>
<dbReference type="Proteomes" id="UP000320390">
    <property type="component" value="Chromosome"/>
</dbReference>
<evidence type="ECO:0000256" key="1">
    <source>
        <dbReference type="ARBA" id="ARBA00004651"/>
    </source>
</evidence>
<name>A0A518EMB2_9BACT</name>
<keyword evidence="6" id="KW-0653">Protein transport</keyword>
<feature type="transmembrane region" description="Helical" evidence="8">
    <location>
        <begin position="292"/>
        <end position="318"/>
    </location>
</feature>
<dbReference type="OrthoDB" id="4045at2"/>
<evidence type="ECO:0000256" key="9">
    <source>
        <dbReference type="SAM" id="SignalP"/>
    </source>
</evidence>
<evidence type="ECO:0000256" key="5">
    <source>
        <dbReference type="ARBA" id="ARBA00023136"/>
    </source>
</evidence>
<feature type="coiled-coil region" evidence="7">
    <location>
        <begin position="48"/>
        <end position="100"/>
    </location>
</feature>
<keyword evidence="3 8" id="KW-0812">Transmembrane</keyword>
<dbReference type="RefSeq" id="WP_145194637.1">
    <property type="nucleotide sequence ID" value="NZ_CP036434.1"/>
</dbReference>
<feature type="transmembrane region" description="Helical" evidence="8">
    <location>
        <begin position="390"/>
        <end position="411"/>
    </location>
</feature>
<evidence type="ECO:0000313" key="11">
    <source>
        <dbReference type="EMBL" id="QDV05220.1"/>
    </source>
</evidence>
<organism evidence="11 12">
    <name type="scientific">Saltatorellus ferox</name>
    <dbReference type="NCBI Taxonomy" id="2528018"/>
    <lineage>
        <taxon>Bacteria</taxon>
        <taxon>Pseudomonadati</taxon>
        <taxon>Planctomycetota</taxon>
        <taxon>Planctomycetia</taxon>
        <taxon>Planctomycetia incertae sedis</taxon>
        <taxon>Saltatorellus</taxon>
    </lineage>
</organism>
<dbReference type="GO" id="GO:0017038">
    <property type="term" value="P:protein import"/>
    <property type="evidence" value="ECO:0007669"/>
    <property type="project" value="TreeGrafter"/>
</dbReference>
<keyword evidence="2" id="KW-1003">Cell membrane</keyword>
<gene>
    <name evidence="11" type="primary">exbB_1</name>
    <name evidence="11" type="ORF">Poly30_07160</name>
</gene>
<dbReference type="GO" id="GO:0005886">
    <property type="term" value="C:plasma membrane"/>
    <property type="evidence" value="ECO:0007669"/>
    <property type="project" value="UniProtKB-SubCell"/>
</dbReference>
<keyword evidence="5 8" id="KW-0472">Membrane</keyword>
<keyword evidence="9" id="KW-0732">Signal</keyword>
<keyword evidence="12" id="KW-1185">Reference proteome</keyword>
<dbReference type="Pfam" id="PF01618">
    <property type="entry name" value="MotA_ExbB"/>
    <property type="match status" value="1"/>
</dbReference>
<keyword evidence="7" id="KW-0175">Coiled coil</keyword>
<evidence type="ECO:0000313" key="12">
    <source>
        <dbReference type="Proteomes" id="UP000320390"/>
    </source>
</evidence>
<dbReference type="InterPro" id="IPR002898">
    <property type="entry name" value="MotA_ExbB_proton_chnl"/>
</dbReference>
<feature type="transmembrane region" description="Helical" evidence="8">
    <location>
        <begin position="431"/>
        <end position="452"/>
    </location>
</feature>
<comment type="subcellular location">
    <subcellularLocation>
        <location evidence="1">Cell membrane</location>
        <topology evidence="1">Multi-pass membrane protein</topology>
    </subcellularLocation>
    <subcellularLocation>
        <location evidence="6">Membrane</location>
        <topology evidence="6">Multi-pass membrane protein</topology>
    </subcellularLocation>
</comment>
<feature type="domain" description="MotA/TolQ/ExbB proton channel" evidence="10">
    <location>
        <begin position="352"/>
        <end position="468"/>
    </location>
</feature>
<evidence type="ECO:0000256" key="8">
    <source>
        <dbReference type="SAM" id="Phobius"/>
    </source>
</evidence>
<evidence type="ECO:0000259" key="10">
    <source>
        <dbReference type="Pfam" id="PF01618"/>
    </source>
</evidence>
<dbReference type="InterPro" id="IPR050790">
    <property type="entry name" value="ExbB/TolQ_transport"/>
</dbReference>
<proteinExistence type="inferred from homology"/>
<reference evidence="11 12" key="1">
    <citation type="submission" date="2019-02" db="EMBL/GenBank/DDBJ databases">
        <title>Deep-cultivation of Planctomycetes and their phenomic and genomic characterization uncovers novel biology.</title>
        <authorList>
            <person name="Wiegand S."/>
            <person name="Jogler M."/>
            <person name="Boedeker C."/>
            <person name="Pinto D."/>
            <person name="Vollmers J."/>
            <person name="Rivas-Marin E."/>
            <person name="Kohn T."/>
            <person name="Peeters S.H."/>
            <person name="Heuer A."/>
            <person name="Rast P."/>
            <person name="Oberbeckmann S."/>
            <person name="Bunk B."/>
            <person name="Jeske O."/>
            <person name="Meyerdierks A."/>
            <person name="Storesund J.E."/>
            <person name="Kallscheuer N."/>
            <person name="Luecker S."/>
            <person name="Lage O.M."/>
            <person name="Pohl T."/>
            <person name="Merkel B.J."/>
            <person name="Hornburger P."/>
            <person name="Mueller R.-W."/>
            <person name="Bruemmer F."/>
            <person name="Labrenz M."/>
            <person name="Spormann A.M."/>
            <person name="Op den Camp H."/>
            <person name="Overmann J."/>
            <person name="Amann R."/>
            <person name="Jetten M.S.M."/>
            <person name="Mascher T."/>
            <person name="Medema M.H."/>
            <person name="Devos D.P."/>
            <person name="Kaster A.-K."/>
            <person name="Ovreas L."/>
            <person name="Rohde M."/>
            <person name="Galperin M.Y."/>
            <person name="Jogler C."/>
        </authorList>
    </citation>
    <scope>NUCLEOTIDE SEQUENCE [LARGE SCALE GENOMIC DNA]</scope>
    <source>
        <strain evidence="11 12">Poly30</strain>
    </source>
</reference>
<evidence type="ECO:0000256" key="3">
    <source>
        <dbReference type="ARBA" id="ARBA00022692"/>
    </source>
</evidence>
<evidence type="ECO:0000256" key="6">
    <source>
        <dbReference type="RuleBase" id="RU004057"/>
    </source>
</evidence>
<evidence type="ECO:0000256" key="7">
    <source>
        <dbReference type="SAM" id="Coils"/>
    </source>
</evidence>
<evidence type="ECO:0000256" key="4">
    <source>
        <dbReference type="ARBA" id="ARBA00022989"/>
    </source>
</evidence>
<dbReference type="PANTHER" id="PTHR30625:SF11">
    <property type="entry name" value="MOTA_TOLQ_EXBB PROTON CHANNEL DOMAIN-CONTAINING PROTEIN"/>
    <property type="match status" value="1"/>
</dbReference>
<sequence precursor="true">MFIQPQTLLTGLVLAGSLALSSSATVSAQAPAATQQDEASGSAMATTAASITADIRAAEAELTALRERATAEVLPLSAELHRLEAELLVANKELTAATRDQGDAAQQLVNLTKTIQERRDEAAYASSLFSEYARNFESRLHIAEVQRYRDAIDSAQLAVENSNLTQSEIFAAQAALLDVSIERLKELGSGVRFDGTAVDEEGLVRDGQFILLGPTAIFRSKDGEAVGTVQQRLGSLEPIITAFGEEPDRLAASAVVASGAGPMPFDPSLGDAHKVEATKETLVEHVQKGGAIIYPILLMAALALIVALYKWMSLLFVAKPSRKKFSGLLSAVEEGDEDSAKRRASELRGPGGKMLQAGVANIRRSRDLMEEVMYEKVLVTKNRLQKGLPFIAVCAASAPLLGLLGTVTGIINTFKQITIFGSGDVKQLSGGISEALITTKFGLIVAIPSLLLHAYLSRKARGVTAQMEASAVQFANEVARSDEFGEGAPGSQRATTSAGIHAMLAPDQDAVRSQVTEILNEMLGGQNARAGQSSATPTKAKVKA</sequence>
<evidence type="ECO:0000256" key="2">
    <source>
        <dbReference type="ARBA" id="ARBA00022475"/>
    </source>
</evidence>
<feature type="signal peptide" evidence="9">
    <location>
        <begin position="1"/>
        <end position="28"/>
    </location>
</feature>
<feature type="chain" id="PRO_5022211131" evidence="9">
    <location>
        <begin position="29"/>
        <end position="544"/>
    </location>
</feature>
<dbReference type="EMBL" id="CP036434">
    <property type="protein sequence ID" value="QDV05220.1"/>
    <property type="molecule type" value="Genomic_DNA"/>
</dbReference>
<keyword evidence="4 8" id="KW-1133">Transmembrane helix</keyword>
<protein>
    <submittedName>
        <fullName evidence="11">Biopolymer transport protein ExbB</fullName>
    </submittedName>
</protein>
<dbReference type="AlphaFoldDB" id="A0A518EMB2"/>
<accession>A0A518EMB2</accession>
<comment type="similarity">
    <text evidence="6">Belongs to the exbB/tolQ family.</text>
</comment>
<keyword evidence="6" id="KW-0813">Transport</keyword>